<evidence type="ECO:0000313" key="3">
    <source>
        <dbReference type="Proteomes" id="UP000325081"/>
    </source>
</evidence>
<dbReference type="EMBL" id="BKCP01009181">
    <property type="protein sequence ID" value="GER50237.1"/>
    <property type="molecule type" value="Genomic_DNA"/>
</dbReference>
<proteinExistence type="predicted"/>
<dbReference type="AlphaFoldDB" id="A0A5A7R0I6"/>
<sequence>MDSVLDAFSACECAYRDVGVTRAPLRVGGGENGVDEDECADYLGAERRADVVPLGDGVGAAAEAVVGALHDGLHQADAAHSAEALRHHVRHRAYQRHLPRQEQTEGYRRVDVSA</sequence>
<keyword evidence="2" id="KW-0418">Kinase</keyword>
<feature type="compositionally biased region" description="Basic and acidic residues" evidence="1">
    <location>
        <begin position="99"/>
        <end position="114"/>
    </location>
</feature>
<protein>
    <submittedName>
        <fullName evidence="2">Homoserine kinase</fullName>
    </submittedName>
</protein>
<organism evidence="2 3">
    <name type="scientific">Striga asiatica</name>
    <name type="common">Asiatic witchweed</name>
    <name type="synonym">Buchnera asiatica</name>
    <dbReference type="NCBI Taxonomy" id="4170"/>
    <lineage>
        <taxon>Eukaryota</taxon>
        <taxon>Viridiplantae</taxon>
        <taxon>Streptophyta</taxon>
        <taxon>Embryophyta</taxon>
        <taxon>Tracheophyta</taxon>
        <taxon>Spermatophyta</taxon>
        <taxon>Magnoliopsida</taxon>
        <taxon>eudicotyledons</taxon>
        <taxon>Gunneridae</taxon>
        <taxon>Pentapetalae</taxon>
        <taxon>asterids</taxon>
        <taxon>lamiids</taxon>
        <taxon>Lamiales</taxon>
        <taxon>Orobanchaceae</taxon>
        <taxon>Buchnereae</taxon>
        <taxon>Striga</taxon>
    </lineage>
</organism>
<evidence type="ECO:0000313" key="2">
    <source>
        <dbReference type="EMBL" id="GER50237.1"/>
    </source>
</evidence>
<accession>A0A5A7R0I6</accession>
<evidence type="ECO:0000256" key="1">
    <source>
        <dbReference type="SAM" id="MobiDB-lite"/>
    </source>
</evidence>
<keyword evidence="3" id="KW-1185">Reference proteome</keyword>
<comment type="caution">
    <text evidence="2">The sequence shown here is derived from an EMBL/GenBank/DDBJ whole genome shotgun (WGS) entry which is preliminary data.</text>
</comment>
<dbReference type="GO" id="GO:0016301">
    <property type="term" value="F:kinase activity"/>
    <property type="evidence" value="ECO:0007669"/>
    <property type="project" value="UniProtKB-KW"/>
</dbReference>
<gene>
    <name evidence="2" type="ORF">STAS_27533</name>
</gene>
<name>A0A5A7R0I6_STRAF</name>
<keyword evidence="2" id="KW-0808">Transferase</keyword>
<reference evidence="3" key="1">
    <citation type="journal article" date="2019" name="Curr. Biol.">
        <title>Genome Sequence of Striga asiatica Provides Insight into the Evolution of Plant Parasitism.</title>
        <authorList>
            <person name="Yoshida S."/>
            <person name="Kim S."/>
            <person name="Wafula E.K."/>
            <person name="Tanskanen J."/>
            <person name="Kim Y.M."/>
            <person name="Honaas L."/>
            <person name="Yang Z."/>
            <person name="Spallek T."/>
            <person name="Conn C.E."/>
            <person name="Ichihashi Y."/>
            <person name="Cheong K."/>
            <person name="Cui S."/>
            <person name="Der J.P."/>
            <person name="Gundlach H."/>
            <person name="Jiao Y."/>
            <person name="Hori C."/>
            <person name="Ishida J.K."/>
            <person name="Kasahara H."/>
            <person name="Kiba T."/>
            <person name="Kim M.S."/>
            <person name="Koo N."/>
            <person name="Laohavisit A."/>
            <person name="Lee Y.H."/>
            <person name="Lumba S."/>
            <person name="McCourt P."/>
            <person name="Mortimer J.C."/>
            <person name="Mutuku J.M."/>
            <person name="Nomura T."/>
            <person name="Sasaki-Sekimoto Y."/>
            <person name="Seto Y."/>
            <person name="Wang Y."/>
            <person name="Wakatake T."/>
            <person name="Sakakibara H."/>
            <person name="Demura T."/>
            <person name="Yamaguchi S."/>
            <person name="Yoneyama K."/>
            <person name="Manabe R.I."/>
            <person name="Nelson D.C."/>
            <person name="Schulman A.H."/>
            <person name="Timko M.P."/>
            <person name="dePamphilis C.W."/>
            <person name="Choi D."/>
            <person name="Shirasu K."/>
        </authorList>
    </citation>
    <scope>NUCLEOTIDE SEQUENCE [LARGE SCALE GENOMIC DNA]</scope>
    <source>
        <strain evidence="3">cv. UVA1</strain>
    </source>
</reference>
<feature type="region of interest" description="Disordered" evidence="1">
    <location>
        <begin position="95"/>
        <end position="114"/>
    </location>
</feature>
<dbReference type="Proteomes" id="UP000325081">
    <property type="component" value="Unassembled WGS sequence"/>
</dbReference>